<dbReference type="EMBL" id="CP054532">
    <property type="protein sequence ID" value="QSL64259.1"/>
    <property type="molecule type" value="Genomic_DNA"/>
</dbReference>
<dbReference type="AlphaFoldDB" id="A0A899FYA7"/>
<organism evidence="1 2">
    <name type="scientific">Pneumocystis wakefieldiae</name>
    <dbReference type="NCBI Taxonomy" id="38082"/>
    <lineage>
        <taxon>Eukaryota</taxon>
        <taxon>Fungi</taxon>
        <taxon>Dikarya</taxon>
        <taxon>Ascomycota</taxon>
        <taxon>Taphrinomycotina</taxon>
        <taxon>Pneumocystomycetes</taxon>
        <taxon>Pneumocystaceae</taxon>
        <taxon>Pneumocystis</taxon>
    </lineage>
</organism>
<accession>A0A899FYA7</accession>
<proteinExistence type="predicted"/>
<dbReference type="OrthoDB" id="5286775at2759"/>
<evidence type="ECO:0000313" key="2">
    <source>
        <dbReference type="Proteomes" id="UP000663699"/>
    </source>
</evidence>
<sequence>MDYSSEDKENDYFAQENFPADISPRLALLFTRIQYRGTQPLFPASWKARDALCRPNSDKIQIDFLGLPSTLFVQNNSNFRPPICSMNNTDSGEFRGKLAFKRLVFLGRDIRDRIQINKEYRLPHDSLAIEPYILSELKRFQQWMEKDSVGLFNLEKTKIPYLIYVSSCYSDFSKNVNMNINNDYMIVAEKMENKLREAAQYHRQRILSKYTGQYSLYNSPMPPHEEYDNTQVMTIDKFPTIYGFAICRSQVAIVSLNSSDLKNPIRTLLVIDYCNVTQDLWSAIAIALTMVASRDETIEWSYFGGTNEISNLAKQMANVKMTEDVDF</sequence>
<gene>
    <name evidence="1" type="ORF">MERGE_000415</name>
</gene>
<dbReference type="Proteomes" id="UP000663699">
    <property type="component" value="Chromosome 1"/>
</dbReference>
<evidence type="ECO:0000313" key="1">
    <source>
        <dbReference type="EMBL" id="QSL64259.1"/>
    </source>
</evidence>
<protein>
    <submittedName>
        <fullName evidence="1">Uncharacterized protein</fullName>
    </submittedName>
</protein>
<keyword evidence="2" id="KW-1185">Reference proteome</keyword>
<reference evidence="1" key="1">
    <citation type="submission" date="2020-06" db="EMBL/GenBank/DDBJ databases">
        <title>Genomes of multiple members of Pneumocystis genus reveal paths to human pathogen Pneumocystis jirovecii.</title>
        <authorList>
            <person name="Cisse O.H."/>
            <person name="Ma L."/>
            <person name="Dekker J."/>
            <person name="Khil P."/>
            <person name="Jo J."/>
            <person name="Brenchley J."/>
            <person name="Blair R."/>
            <person name="Pahar B."/>
            <person name="Chabe M."/>
            <person name="Van Rompay K.A."/>
            <person name="Keesler R."/>
            <person name="Sukura A."/>
            <person name="Hirsch V."/>
            <person name="Kutty G."/>
            <person name="Liu Y."/>
            <person name="Peng L."/>
            <person name="Chen J."/>
            <person name="Song J."/>
            <person name="Weissenbacher-Lang C."/>
            <person name="Xu J."/>
            <person name="Upham N.S."/>
            <person name="Stajich J.E."/>
            <person name="Cuomo C.A."/>
            <person name="Cushion M.T."/>
            <person name="Kovacs J.A."/>
        </authorList>
    </citation>
    <scope>NUCLEOTIDE SEQUENCE</scope>
    <source>
        <strain evidence="1">2A</strain>
    </source>
</reference>
<name>A0A899FYA7_9ASCO</name>